<sequence length="632" mass="68703">MNIRLSAIAVAVAAALPFTSGALAANEKTGDPVVVTATRMPTPINELLSDLTVIEREDIELAGQATLAEFLAAQASVQFSQAGGPGTTTGIYLRGGAASHTLILVDGMRTGSATLGEPTPQNIPLSQIERIEILRGPASALYGSDAVGGVIQVFTRRGETGGPRVDAFAGAGSYGRREANVGVSGADQRWSYSLSGGYSESEGYSARRKAVADPDKDGHRETNFAGSLAFRPAAGHEVGMSVLHSDQRAWYDNQFSPLPANVRSDSVVSTLKLYSQNRITDIWDSSLSVGRSIDDGRDRFSEFSPEAHFTTEQDQVIWQNTFRLPVGRVMLGYEYLEQHVDTGQPIAVDSRSVGSVLAGWQGSFGRSRLQANLRHDDNSRFEDKTTGSLAYGYQLSDQWRVHASYGTSFAAPTFNDLYWPEDVFVCTTAICGFDMTFLTRGNPDVKPEEGRNRELALHWEGTNAAASVTYFNNKVRNLIDWQSTFPAPDVSLLMPSNVASAKLEGVSLSGRADIGAWHASANIDFLKARDEDTGDHLQRRADRTASFRLSRSMGQLLAGGELVASGARYSSNGERDRLDGYGIVNLFARYAIDRAWSLEGRINNLFDKKYELIKDYNTPGANVFVGVRYAPK</sequence>
<dbReference type="PANTHER" id="PTHR30069">
    <property type="entry name" value="TONB-DEPENDENT OUTER MEMBRANE RECEPTOR"/>
    <property type="match status" value="1"/>
</dbReference>
<evidence type="ECO:0000256" key="6">
    <source>
        <dbReference type="ARBA" id="ARBA00022729"/>
    </source>
</evidence>
<dbReference type="PANTHER" id="PTHR30069:SF53">
    <property type="entry name" value="COLICIN I RECEPTOR-RELATED"/>
    <property type="match status" value="1"/>
</dbReference>
<keyword evidence="10 17" id="KW-0675">Receptor</keyword>
<evidence type="ECO:0000313" key="18">
    <source>
        <dbReference type="Proteomes" id="UP000652074"/>
    </source>
</evidence>
<evidence type="ECO:0000256" key="12">
    <source>
        <dbReference type="PROSITE-ProRule" id="PRU01360"/>
    </source>
</evidence>
<keyword evidence="11 12" id="KW-0998">Cell outer membrane</keyword>
<keyword evidence="18" id="KW-1185">Reference proteome</keyword>
<evidence type="ECO:0000256" key="7">
    <source>
        <dbReference type="ARBA" id="ARBA00023065"/>
    </source>
</evidence>
<dbReference type="EMBL" id="WTVR01000012">
    <property type="protein sequence ID" value="NMF88394.1"/>
    <property type="molecule type" value="Genomic_DNA"/>
</dbReference>
<evidence type="ECO:0000256" key="13">
    <source>
        <dbReference type="RuleBase" id="RU003357"/>
    </source>
</evidence>
<dbReference type="PROSITE" id="PS52016">
    <property type="entry name" value="TONB_DEPENDENT_REC_3"/>
    <property type="match status" value="1"/>
</dbReference>
<dbReference type="InterPro" id="IPR037066">
    <property type="entry name" value="Plug_dom_sf"/>
</dbReference>
<evidence type="ECO:0000256" key="8">
    <source>
        <dbReference type="ARBA" id="ARBA00023077"/>
    </source>
</evidence>
<keyword evidence="9 12" id="KW-0472">Membrane</keyword>
<evidence type="ECO:0000256" key="14">
    <source>
        <dbReference type="SAM" id="SignalP"/>
    </source>
</evidence>
<dbReference type="Proteomes" id="UP000652074">
    <property type="component" value="Unassembled WGS sequence"/>
</dbReference>
<protein>
    <submittedName>
        <fullName evidence="17">TonB-dependent receptor</fullName>
    </submittedName>
</protein>
<evidence type="ECO:0000259" key="16">
    <source>
        <dbReference type="Pfam" id="PF07715"/>
    </source>
</evidence>
<dbReference type="InterPro" id="IPR036942">
    <property type="entry name" value="Beta-barrel_TonB_sf"/>
</dbReference>
<dbReference type="Gene3D" id="2.40.170.20">
    <property type="entry name" value="TonB-dependent receptor, beta-barrel domain"/>
    <property type="match status" value="1"/>
</dbReference>
<dbReference type="Pfam" id="PF00593">
    <property type="entry name" value="TonB_dep_Rec_b-barrel"/>
    <property type="match status" value="1"/>
</dbReference>
<organism evidence="17 18">
    <name type="scientific">Aromatoleum petrolei</name>
    <dbReference type="NCBI Taxonomy" id="76116"/>
    <lineage>
        <taxon>Bacteria</taxon>
        <taxon>Pseudomonadati</taxon>
        <taxon>Pseudomonadota</taxon>
        <taxon>Betaproteobacteria</taxon>
        <taxon>Rhodocyclales</taxon>
        <taxon>Rhodocyclaceae</taxon>
        <taxon>Aromatoleum</taxon>
    </lineage>
</organism>
<evidence type="ECO:0000313" key="17">
    <source>
        <dbReference type="EMBL" id="NMF88394.1"/>
    </source>
</evidence>
<feature type="signal peptide" evidence="14">
    <location>
        <begin position="1"/>
        <end position="24"/>
    </location>
</feature>
<comment type="similarity">
    <text evidence="2 12 13">Belongs to the TonB-dependent receptor family.</text>
</comment>
<keyword evidence="5 12" id="KW-0812">Transmembrane</keyword>
<evidence type="ECO:0000256" key="2">
    <source>
        <dbReference type="ARBA" id="ARBA00009810"/>
    </source>
</evidence>
<evidence type="ECO:0000256" key="1">
    <source>
        <dbReference type="ARBA" id="ARBA00004571"/>
    </source>
</evidence>
<evidence type="ECO:0000259" key="15">
    <source>
        <dbReference type="Pfam" id="PF00593"/>
    </source>
</evidence>
<dbReference type="Pfam" id="PF07715">
    <property type="entry name" value="Plug"/>
    <property type="match status" value="1"/>
</dbReference>
<keyword evidence="6 14" id="KW-0732">Signal</keyword>
<keyword evidence="3 12" id="KW-0813">Transport</keyword>
<evidence type="ECO:0000256" key="10">
    <source>
        <dbReference type="ARBA" id="ARBA00023170"/>
    </source>
</evidence>
<evidence type="ECO:0000256" key="9">
    <source>
        <dbReference type="ARBA" id="ARBA00023136"/>
    </source>
</evidence>
<evidence type="ECO:0000256" key="5">
    <source>
        <dbReference type="ARBA" id="ARBA00022692"/>
    </source>
</evidence>
<evidence type="ECO:0000256" key="4">
    <source>
        <dbReference type="ARBA" id="ARBA00022452"/>
    </source>
</evidence>
<comment type="subcellular location">
    <subcellularLocation>
        <location evidence="1 12">Cell outer membrane</location>
        <topology evidence="1 12">Multi-pass membrane protein</topology>
    </subcellularLocation>
</comment>
<evidence type="ECO:0000256" key="11">
    <source>
        <dbReference type="ARBA" id="ARBA00023237"/>
    </source>
</evidence>
<dbReference type="Gene3D" id="2.170.130.10">
    <property type="entry name" value="TonB-dependent receptor, plug domain"/>
    <property type="match status" value="1"/>
</dbReference>
<dbReference type="RefSeq" id="WP_169205813.1">
    <property type="nucleotide sequence ID" value="NZ_CP059560.1"/>
</dbReference>
<dbReference type="InterPro" id="IPR000531">
    <property type="entry name" value="Beta-barrel_TonB"/>
</dbReference>
<dbReference type="CDD" id="cd01347">
    <property type="entry name" value="ligand_gated_channel"/>
    <property type="match status" value="1"/>
</dbReference>
<feature type="domain" description="TonB-dependent receptor plug" evidence="16">
    <location>
        <begin position="46"/>
        <end position="150"/>
    </location>
</feature>
<dbReference type="SUPFAM" id="SSF56935">
    <property type="entry name" value="Porins"/>
    <property type="match status" value="1"/>
</dbReference>
<dbReference type="InterPro" id="IPR039426">
    <property type="entry name" value="TonB-dep_rcpt-like"/>
</dbReference>
<keyword evidence="7" id="KW-0406">Ion transport</keyword>
<keyword evidence="8 13" id="KW-0798">TonB box</keyword>
<keyword evidence="4 12" id="KW-1134">Transmembrane beta strand</keyword>
<feature type="domain" description="TonB-dependent receptor-like beta-barrel" evidence="15">
    <location>
        <begin position="251"/>
        <end position="605"/>
    </location>
</feature>
<proteinExistence type="inferred from homology"/>
<gene>
    <name evidence="17" type="ORF">GPA26_07845</name>
</gene>
<accession>A0ABX1MQK7</accession>
<dbReference type="InterPro" id="IPR012910">
    <property type="entry name" value="Plug_dom"/>
</dbReference>
<feature type="chain" id="PRO_5046011006" evidence="14">
    <location>
        <begin position="25"/>
        <end position="632"/>
    </location>
</feature>
<name>A0ABX1MQK7_9RHOO</name>
<evidence type="ECO:0000256" key="3">
    <source>
        <dbReference type="ARBA" id="ARBA00022448"/>
    </source>
</evidence>
<reference evidence="17 18" key="1">
    <citation type="submission" date="2019-12" db="EMBL/GenBank/DDBJ databases">
        <title>Comparative genomics gives insights into the taxonomy of the Azoarcus-Aromatoleum group and reveals separate origins of nif in the plant-associated Azoarcus and non-plant-associated Aromatoleum sub-groups.</title>
        <authorList>
            <person name="Lafos M."/>
            <person name="Maluk M."/>
            <person name="Batista M."/>
            <person name="Junghare M."/>
            <person name="Carmona M."/>
            <person name="Faoro H."/>
            <person name="Cruz L.M."/>
            <person name="Battistoni F."/>
            <person name="De Souza E."/>
            <person name="Pedrosa F."/>
            <person name="Chen W.-M."/>
            <person name="Poole P.S."/>
            <person name="Dixon R.A."/>
            <person name="James E.K."/>
        </authorList>
    </citation>
    <scope>NUCLEOTIDE SEQUENCE [LARGE SCALE GENOMIC DNA]</scope>
    <source>
        <strain evidence="17 18">ToN1</strain>
    </source>
</reference>
<comment type="caution">
    <text evidence="17">The sequence shown here is derived from an EMBL/GenBank/DDBJ whole genome shotgun (WGS) entry which is preliminary data.</text>
</comment>